<evidence type="ECO:0000256" key="3">
    <source>
        <dbReference type="ARBA" id="ARBA00022730"/>
    </source>
</evidence>
<dbReference type="InterPro" id="IPR017871">
    <property type="entry name" value="ABC_transporter-like_CS"/>
</dbReference>
<dbReference type="Pfam" id="PF00005">
    <property type="entry name" value="ABC_tran"/>
    <property type="match status" value="2"/>
</dbReference>
<dbReference type="FunFam" id="3.40.50.300:FF:000183">
    <property type="entry name" value="ABC transporter ATP-binding protein yjjK"/>
    <property type="match status" value="1"/>
</dbReference>
<keyword evidence="9" id="KW-0694">RNA-binding</keyword>
<evidence type="ECO:0000256" key="10">
    <source>
        <dbReference type="ARBA" id="ARBA00022917"/>
    </source>
</evidence>
<dbReference type="InterPro" id="IPR003439">
    <property type="entry name" value="ABC_transporter-like_ATP-bd"/>
</dbReference>
<keyword evidence="10" id="KW-0648">Protein biosynthesis</keyword>
<keyword evidence="5" id="KW-0547">Nucleotide-binding</keyword>
<gene>
    <name evidence="14" type="ORF">HJC23_003675</name>
</gene>
<dbReference type="GO" id="GO:0005524">
    <property type="term" value="F:ATP binding"/>
    <property type="evidence" value="ECO:0007669"/>
    <property type="project" value="UniProtKB-KW"/>
</dbReference>
<evidence type="ECO:0000313" key="14">
    <source>
        <dbReference type="EMBL" id="KAL3800379.1"/>
    </source>
</evidence>
<dbReference type="InterPro" id="IPR032781">
    <property type="entry name" value="ABC_tran_Xtn"/>
</dbReference>
<dbReference type="GO" id="GO:0006417">
    <property type="term" value="P:regulation of translation"/>
    <property type="evidence" value="ECO:0007669"/>
    <property type="project" value="UniProtKB-KW"/>
</dbReference>
<keyword evidence="11" id="KW-0175">Coiled coil</keyword>
<organism evidence="14 15">
    <name type="scientific">Cyclotella cryptica</name>
    <dbReference type="NCBI Taxonomy" id="29204"/>
    <lineage>
        <taxon>Eukaryota</taxon>
        <taxon>Sar</taxon>
        <taxon>Stramenopiles</taxon>
        <taxon>Ochrophyta</taxon>
        <taxon>Bacillariophyta</taxon>
        <taxon>Coscinodiscophyceae</taxon>
        <taxon>Thalassiosirophycidae</taxon>
        <taxon>Stephanodiscales</taxon>
        <taxon>Stephanodiscaceae</taxon>
        <taxon>Cyclotella</taxon>
    </lineage>
</organism>
<reference evidence="14 15" key="1">
    <citation type="journal article" date="2020" name="G3 (Bethesda)">
        <title>Improved Reference Genome for Cyclotella cryptica CCMP332, a Model for Cell Wall Morphogenesis, Salinity Adaptation, and Lipid Production in Diatoms (Bacillariophyta).</title>
        <authorList>
            <person name="Roberts W.R."/>
            <person name="Downey K.M."/>
            <person name="Ruck E.C."/>
            <person name="Traller J.C."/>
            <person name="Alverson A.J."/>
        </authorList>
    </citation>
    <scope>NUCLEOTIDE SEQUENCE [LARGE SCALE GENOMIC DNA]</scope>
    <source>
        <strain evidence="14 15">CCMP332</strain>
    </source>
</reference>
<evidence type="ECO:0000256" key="1">
    <source>
        <dbReference type="ARBA" id="ARBA00022490"/>
    </source>
</evidence>
<name>A0ABD3QIY0_9STRA</name>
<evidence type="ECO:0000256" key="12">
    <source>
        <dbReference type="SAM" id="MobiDB-lite"/>
    </source>
</evidence>
<keyword evidence="7" id="KW-0067">ATP-binding</keyword>
<keyword evidence="15" id="KW-1185">Reference proteome</keyword>
<sequence>MVWRVSFMSQWTANNSSRKLQTIHLTPSSSINKKEPSRHAVKACVKTEDSRRLRKLSQYSLVSGRSENKVYNRSCHESNSNPHSSPRLFGAVSDDSVASEEISISGPPAITARDLTCTFDGGDTYQLNSASYVLPRGARVGLRFRNFTITQRDNSGKSTFLRILAEACGYIGGDGGGRARENIPYKGQVECPRDVKVSFVEQEPPSPSDVTVSDALLGVTHISPSKSTSGSSSGGVMSVYEAVRQYRIASLRAADDPDGFASAAAKMDSTNGWDVLTKADEVSTRLRVKHLEDQPLSSLSGGERKRVALAAALVQEPDILILDEPTNHLDLAAIRWLSELIKEKRKMTLLTVTHDRAFLEEVCNSILELDRGSFYTYEGSYATYLQRKEERLANEDQAFREAKAKYKGELEWMRRQPQARQTKQKARIDAFYKLEQSTKPRVKDPALELSEGQRRLGGNILKLRNVSLSFGENKILDDFSYDFNKGDRIGIVGRNGVGKSTFIRILTGAQPIDAGTIDAGDTVVFGIYDQMGIPFLNEDQSVLDFVKERVESGSGASMAEAPQEAMKLLKQFQFERNRWNERVSMLSGGERRRLQLLSVLTKRPNFLILDEPTNDIDLDTLQALESYLDDFKGVLVIVSHDRLFTDKVTDHLFVFEGNGVVKDYLGTLSDYAECLIEQENESASYSMTDGSSDKKSSYKEDKGKRLERKNTIKKLKRELSKIEPIIDKLKAEASELQSKIANSSDEGWSILAELTDKMQKINEKVELKEMEWLGIAEELEGLEEEESASL</sequence>
<comment type="caution">
    <text evidence="14">The sequence shown here is derived from an EMBL/GenBank/DDBJ whole genome shotgun (WGS) entry which is preliminary data.</text>
</comment>
<feature type="domain" description="ABC transporter" evidence="13">
    <location>
        <begin position="110"/>
        <end position="396"/>
    </location>
</feature>
<keyword evidence="4" id="KW-0677">Repeat</keyword>
<dbReference type="PROSITE" id="PS50893">
    <property type="entry name" value="ABC_TRANSPORTER_2"/>
    <property type="match status" value="2"/>
</dbReference>
<keyword evidence="3" id="KW-0699">rRNA-binding</keyword>
<evidence type="ECO:0000256" key="4">
    <source>
        <dbReference type="ARBA" id="ARBA00022737"/>
    </source>
</evidence>
<keyword evidence="2" id="KW-0820">tRNA-binding</keyword>
<evidence type="ECO:0000256" key="2">
    <source>
        <dbReference type="ARBA" id="ARBA00022555"/>
    </source>
</evidence>
<dbReference type="EMBL" id="JABMIG020000033">
    <property type="protein sequence ID" value="KAL3800379.1"/>
    <property type="molecule type" value="Genomic_DNA"/>
</dbReference>
<dbReference type="PANTHER" id="PTHR42855:SF1">
    <property type="entry name" value="ABC TRANSPORTER DOMAIN-CONTAINING PROTEIN"/>
    <property type="match status" value="1"/>
</dbReference>
<dbReference type="Proteomes" id="UP001516023">
    <property type="component" value="Unassembled WGS sequence"/>
</dbReference>
<keyword evidence="1" id="KW-0963">Cytoplasm</keyword>
<proteinExistence type="predicted"/>
<evidence type="ECO:0000313" key="15">
    <source>
        <dbReference type="Proteomes" id="UP001516023"/>
    </source>
</evidence>
<dbReference type="InterPro" id="IPR051309">
    <property type="entry name" value="ABCF_ATPase"/>
</dbReference>
<dbReference type="PANTHER" id="PTHR42855">
    <property type="entry name" value="ABC TRANSPORTER ATP-BINDING SUBUNIT"/>
    <property type="match status" value="1"/>
</dbReference>
<dbReference type="PROSITE" id="PS00211">
    <property type="entry name" value="ABC_TRANSPORTER_1"/>
    <property type="match status" value="2"/>
</dbReference>
<dbReference type="InterPro" id="IPR027417">
    <property type="entry name" value="P-loop_NTPase"/>
</dbReference>
<dbReference type="SMART" id="SM00382">
    <property type="entry name" value="AAA"/>
    <property type="match status" value="2"/>
</dbReference>
<accession>A0ABD3QIY0</accession>
<evidence type="ECO:0000259" key="13">
    <source>
        <dbReference type="PROSITE" id="PS50893"/>
    </source>
</evidence>
<dbReference type="Pfam" id="PF12848">
    <property type="entry name" value="ABC_tran_Xtn"/>
    <property type="match status" value="1"/>
</dbReference>
<evidence type="ECO:0000256" key="6">
    <source>
        <dbReference type="ARBA" id="ARBA00022801"/>
    </source>
</evidence>
<feature type="compositionally biased region" description="Basic and acidic residues" evidence="12">
    <location>
        <begin position="691"/>
        <end position="704"/>
    </location>
</feature>
<protein>
    <recommendedName>
        <fullName evidence="13">ABC transporter domain-containing protein</fullName>
    </recommendedName>
</protein>
<keyword evidence="8" id="KW-0810">Translation regulation</keyword>
<dbReference type="InterPro" id="IPR003593">
    <property type="entry name" value="AAA+_ATPase"/>
</dbReference>
<dbReference type="GO" id="GO:0016787">
    <property type="term" value="F:hydrolase activity"/>
    <property type="evidence" value="ECO:0007669"/>
    <property type="project" value="UniProtKB-KW"/>
</dbReference>
<evidence type="ECO:0000256" key="11">
    <source>
        <dbReference type="SAM" id="Coils"/>
    </source>
</evidence>
<dbReference type="FunFam" id="3.40.50.300:FF:000011">
    <property type="entry name" value="Putative ABC transporter ATP-binding component"/>
    <property type="match status" value="1"/>
</dbReference>
<keyword evidence="6" id="KW-0378">Hydrolase</keyword>
<feature type="domain" description="ABC transporter" evidence="13">
    <location>
        <begin position="461"/>
        <end position="682"/>
    </location>
</feature>
<dbReference type="CDD" id="cd03221">
    <property type="entry name" value="ABCF_EF-3"/>
    <property type="match status" value="1"/>
</dbReference>
<evidence type="ECO:0000256" key="5">
    <source>
        <dbReference type="ARBA" id="ARBA00022741"/>
    </source>
</evidence>
<evidence type="ECO:0000256" key="7">
    <source>
        <dbReference type="ARBA" id="ARBA00022840"/>
    </source>
</evidence>
<dbReference type="SUPFAM" id="SSF52540">
    <property type="entry name" value="P-loop containing nucleoside triphosphate hydrolases"/>
    <property type="match status" value="2"/>
</dbReference>
<dbReference type="GO" id="GO:0019843">
    <property type="term" value="F:rRNA binding"/>
    <property type="evidence" value="ECO:0007669"/>
    <property type="project" value="UniProtKB-KW"/>
</dbReference>
<evidence type="ECO:0000256" key="8">
    <source>
        <dbReference type="ARBA" id="ARBA00022845"/>
    </source>
</evidence>
<dbReference type="Gene3D" id="3.40.50.300">
    <property type="entry name" value="P-loop containing nucleotide triphosphate hydrolases"/>
    <property type="match status" value="2"/>
</dbReference>
<dbReference type="GO" id="GO:0006412">
    <property type="term" value="P:translation"/>
    <property type="evidence" value="ECO:0007669"/>
    <property type="project" value="UniProtKB-KW"/>
</dbReference>
<feature type="coiled-coil region" evidence="11">
    <location>
        <begin position="712"/>
        <end position="771"/>
    </location>
</feature>
<dbReference type="GO" id="GO:0000049">
    <property type="term" value="F:tRNA binding"/>
    <property type="evidence" value="ECO:0007669"/>
    <property type="project" value="UniProtKB-KW"/>
</dbReference>
<feature type="region of interest" description="Disordered" evidence="12">
    <location>
        <begin position="682"/>
        <end position="704"/>
    </location>
</feature>
<dbReference type="AlphaFoldDB" id="A0ABD3QIY0"/>
<evidence type="ECO:0000256" key="9">
    <source>
        <dbReference type="ARBA" id="ARBA00022884"/>
    </source>
</evidence>